<accession>A0ABT1MU28</accession>
<feature type="region of interest" description="Disordered" evidence="1">
    <location>
        <begin position="359"/>
        <end position="384"/>
    </location>
</feature>
<sequence length="954" mass="96498">MTRPAAPRFAMSFTQNAVILEGHGPQGWRRLGRAVFDDGDVAGRLGALRDAALDADHDGVESGGPDTLVVIPDDQVLYTTLTVAPGLEPPVAVARALDGLTPYRVEDLAFAWAQSGEAREDTMRIAAVARQTLLEAEDFAVRQGFRPSRFVARPSPERFPGEVDFGISKLARDDEEASASPSTVVDLAQAGITAAGIAEPAAQPGPDAVRVDPVMSRIVPHHVSAPEPSPAPAADVAASTPVTAPVGPVVRHDTPSPTASRRLPPRAEAVHARAAEARARRDAIAAEATPVAGWRALLNRKARRRAPIGEARTSLIPQLGTLPVMLSLLALGLIAAWLMLGSPASDTAPVETATIDTTTEAPAATVTTTEPEAEVATSPAEPAPLAVPATDLAVAPTEEPVVPSEDTTANADELAASTPDPQDTPADVPAEPAEIPAETATAPEADLPSTTAATEVPQDALMAALTEAMGTDTAPNADAAPTTAQGTSGVPATETARPAATPADTAPRLPSPPGTATETATVSVPGTRPPVRPARVTAPVAATAPAPAPSAVSAPAATGAPTPAPAAVQTTPPPNTPTVAGGLSQRPPSRPATLDQGSASEPAEEAALTPSEIESLKQLQRDLRTASLSTGLDPAPLTATEREFLHRYAQARPERRPGGTRSDAAVNGALQAAMAPESRPAATATPVAATASPRGGSLAQSNRPRSRPGSGSASTSSAAVEAAIAAAVDASTARPGAVPLTALTSSSIPPRRSGGTSAPSAPAIDNSAGSAAIAAAAAAAAQTSSLAAQQQRDAAIAAQRAQDAELQAQAEARARARASADAAAEAKARAAAEARARAQAEAEARAAAARNQRYQPPEAEDEPEVAAIPNTSSSGTVAATATVKDGITLNRTQIIGTIGAGKGSRALVRLSNGRVITLRLGDRINGGTITEIGSSKITFNKGGRVQELPMLDGR</sequence>
<evidence type="ECO:0000256" key="1">
    <source>
        <dbReference type="SAM" id="MobiDB-lite"/>
    </source>
</evidence>
<proteinExistence type="predicted"/>
<feature type="region of interest" description="Disordered" evidence="1">
    <location>
        <begin position="741"/>
        <end position="763"/>
    </location>
</feature>
<dbReference type="EMBL" id="JAKZEU010000006">
    <property type="protein sequence ID" value="MCQ0971810.1"/>
    <property type="molecule type" value="Genomic_DNA"/>
</dbReference>
<feature type="compositionally biased region" description="Low complexity" evidence="1">
    <location>
        <begin position="865"/>
        <end position="875"/>
    </location>
</feature>
<evidence type="ECO:0000313" key="2">
    <source>
        <dbReference type="EMBL" id="MCQ0971810.1"/>
    </source>
</evidence>
<feature type="region of interest" description="Disordered" evidence="1">
    <location>
        <begin position="834"/>
        <end position="875"/>
    </location>
</feature>
<feature type="compositionally biased region" description="Low complexity" evidence="1">
    <location>
        <begin position="533"/>
        <end position="570"/>
    </location>
</feature>
<comment type="caution">
    <text evidence="2">The sequence shown here is derived from an EMBL/GenBank/DDBJ whole genome shotgun (WGS) entry which is preliminary data.</text>
</comment>
<feature type="compositionally biased region" description="Low complexity" evidence="1">
    <location>
        <begin position="680"/>
        <end position="693"/>
    </location>
</feature>
<feature type="compositionally biased region" description="Low complexity" evidence="1">
    <location>
        <begin position="472"/>
        <end position="484"/>
    </location>
</feature>
<dbReference type="Proteomes" id="UP001203945">
    <property type="component" value="Unassembled WGS sequence"/>
</dbReference>
<feature type="compositionally biased region" description="Low complexity" evidence="1">
    <location>
        <begin position="845"/>
        <end position="857"/>
    </location>
</feature>
<reference evidence="2 3" key="1">
    <citation type="submission" date="2022-03" db="EMBL/GenBank/DDBJ databases">
        <authorList>
            <person name="He Y."/>
        </authorList>
    </citation>
    <scope>NUCLEOTIDE SEQUENCE [LARGE SCALE GENOMIC DNA]</scope>
    <source>
        <strain evidence="2 3">TK19116</strain>
    </source>
</reference>
<feature type="compositionally biased region" description="Low complexity" evidence="1">
    <location>
        <begin position="491"/>
        <end position="507"/>
    </location>
</feature>
<feature type="region of interest" description="Disordered" evidence="1">
    <location>
        <begin position="472"/>
        <end position="611"/>
    </location>
</feature>
<gene>
    <name evidence="2" type="ORF">MLD63_15415</name>
</gene>
<feature type="region of interest" description="Disordered" evidence="1">
    <location>
        <begin position="244"/>
        <end position="267"/>
    </location>
</feature>
<feature type="region of interest" description="Disordered" evidence="1">
    <location>
        <begin position="672"/>
        <end position="715"/>
    </location>
</feature>
<name>A0ABT1MU28_9RHOB</name>
<keyword evidence="3" id="KW-1185">Reference proteome</keyword>
<evidence type="ECO:0008006" key="4">
    <source>
        <dbReference type="Google" id="ProtNLM"/>
    </source>
</evidence>
<organism evidence="2 3">
    <name type="scientific">Paracoccus albicereus</name>
    <dbReference type="NCBI Taxonomy" id="2922394"/>
    <lineage>
        <taxon>Bacteria</taxon>
        <taxon>Pseudomonadati</taxon>
        <taxon>Pseudomonadota</taxon>
        <taxon>Alphaproteobacteria</taxon>
        <taxon>Rhodobacterales</taxon>
        <taxon>Paracoccaceae</taxon>
        <taxon>Paracoccus</taxon>
    </lineage>
</organism>
<dbReference type="RefSeq" id="WP_255330818.1">
    <property type="nucleotide sequence ID" value="NZ_JAKZEU010000006.1"/>
</dbReference>
<feature type="compositionally biased region" description="Polar residues" evidence="1">
    <location>
        <begin position="742"/>
        <end position="759"/>
    </location>
</feature>
<evidence type="ECO:0000313" key="3">
    <source>
        <dbReference type="Proteomes" id="UP001203945"/>
    </source>
</evidence>
<protein>
    <recommendedName>
        <fullName evidence="4">Meckel syndrome type 1 protein</fullName>
    </recommendedName>
</protein>
<feature type="compositionally biased region" description="Basic and acidic residues" evidence="1">
    <location>
        <begin position="834"/>
        <end position="844"/>
    </location>
</feature>